<evidence type="ECO:0000256" key="1">
    <source>
        <dbReference type="SAM" id="SignalP"/>
    </source>
</evidence>
<keyword evidence="3" id="KW-1185">Reference proteome</keyword>
<comment type="caution">
    <text evidence="2">The sequence shown here is derived from an EMBL/GenBank/DDBJ whole genome shotgun (WGS) entry which is preliminary data.</text>
</comment>
<accession>A0A4Y7RPK8</accession>
<evidence type="ECO:0000313" key="3">
    <source>
        <dbReference type="Proteomes" id="UP000298030"/>
    </source>
</evidence>
<name>A0A4Y7RPK8_COPMI</name>
<dbReference type="EMBL" id="QPFP01000457">
    <property type="protein sequence ID" value="TEB10925.1"/>
    <property type="molecule type" value="Genomic_DNA"/>
</dbReference>
<feature type="signal peptide" evidence="1">
    <location>
        <begin position="1"/>
        <end position="22"/>
    </location>
</feature>
<protein>
    <submittedName>
        <fullName evidence="2">Uncharacterized protein</fullName>
    </submittedName>
</protein>
<reference evidence="2 3" key="1">
    <citation type="journal article" date="2019" name="Nat. Ecol. Evol.">
        <title>Megaphylogeny resolves global patterns of mushroom evolution.</title>
        <authorList>
            <person name="Varga T."/>
            <person name="Krizsan K."/>
            <person name="Foldi C."/>
            <person name="Dima B."/>
            <person name="Sanchez-Garcia M."/>
            <person name="Sanchez-Ramirez S."/>
            <person name="Szollosi G.J."/>
            <person name="Szarkandi J.G."/>
            <person name="Papp V."/>
            <person name="Albert L."/>
            <person name="Andreopoulos W."/>
            <person name="Angelini C."/>
            <person name="Antonin V."/>
            <person name="Barry K.W."/>
            <person name="Bougher N.L."/>
            <person name="Buchanan P."/>
            <person name="Buyck B."/>
            <person name="Bense V."/>
            <person name="Catcheside P."/>
            <person name="Chovatia M."/>
            <person name="Cooper J."/>
            <person name="Damon W."/>
            <person name="Desjardin D."/>
            <person name="Finy P."/>
            <person name="Geml J."/>
            <person name="Haridas S."/>
            <person name="Hughes K."/>
            <person name="Justo A."/>
            <person name="Karasinski D."/>
            <person name="Kautmanova I."/>
            <person name="Kiss B."/>
            <person name="Kocsube S."/>
            <person name="Kotiranta H."/>
            <person name="LaButti K.M."/>
            <person name="Lechner B.E."/>
            <person name="Liimatainen K."/>
            <person name="Lipzen A."/>
            <person name="Lukacs Z."/>
            <person name="Mihaltcheva S."/>
            <person name="Morgado L.N."/>
            <person name="Niskanen T."/>
            <person name="Noordeloos M.E."/>
            <person name="Ohm R.A."/>
            <person name="Ortiz-Santana B."/>
            <person name="Ovrebo C."/>
            <person name="Racz N."/>
            <person name="Riley R."/>
            <person name="Savchenko A."/>
            <person name="Shiryaev A."/>
            <person name="Soop K."/>
            <person name="Spirin V."/>
            <person name="Szebenyi C."/>
            <person name="Tomsovsky M."/>
            <person name="Tulloss R.E."/>
            <person name="Uehling J."/>
            <person name="Grigoriev I.V."/>
            <person name="Vagvolgyi C."/>
            <person name="Papp T."/>
            <person name="Martin F.M."/>
            <person name="Miettinen O."/>
            <person name="Hibbett D.S."/>
            <person name="Nagy L.G."/>
        </authorList>
    </citation>
    <scope>NUCLEOTIDE SEQUENCE [LARGE SCALE GENOMIC DNA]</scope>
    <source>
        <strain evidence="2 3">FP101781</strain>
    </source>
</reference>
<evidence type="ECO:0000313" key="2">
    <source>
        <dbReference type="EMBL" id="TEB10925.1"/>
    </source>
</evidence>
<gene>
    <name evidence="2" type="ORF">FA13DRAFT_1004949</name>
</gene>
<feature type="chain" id="PRO_5021339861" evidence="1">
    <location>
        <begin position="23"/>
        <end position="62"/>
    </location>
</feature>
<sequence length="62" mass="7025">MWPFIGVHTILLTHGIFIPVNGEMSLDSSRRHAKTTVESCHHFEHPGRNVVQRHSSCSVSME</sequence>
<keyword evidence="1" id="KW-0732">Signal</keyword>
<dbReference type="Proteomes" id="UP000298030">
    <property type="component" value="Unassembled WGS sequence"/>
</dbReference>
<organism evidence="2 3">
    <name type="scientific">Coprinellus micaceus</name>
    <name type="common">Glistening ink-cap mushroom</name>
    <name type="synonym">Coprinus micaceus</name>
    <dbReference type="NCBI Taxonomy" id="71717"/>
    <lineage>
        <taxon>Eukaryota</taxon>
        <taxon>Fungi</taxon>
        <taxon>Dikarya</taxon>
        <taxon>Basidiomycota</taxon>
        <taxon>Agaricomycotina</taxon>
        <taxon>Agaricomycetes</taxon>
        <taxon>Agaricomycetidae</taxon>
        <taxon>Agaricales</taxon>
        <taxon>Agaricineae</taxon>
        <taxon>Psathyrellaceae</taxon>
        <taxon>Coprinellus</taxon>
    </lineage>
</organism>
<dbReference type="AlphaFoldDB" id="A0A4Y7RPK8"/>
<proteinExistence type="predicted"/>